<comment type="caution">
    <text evidence="4">The sequence shown here is derived from an EMBL/GenBank/DDBJ whole genome shotgun (WGS) entry which is preliminary data.</text>
</comment>
<organism evidence="4 5">
    <name type="scientific">Wohlfahrtiimonas larvae</name>
    <dbReference type="NCBI Taxonomy" id="1157986"/>
    <lineage>
        <taxon>Bacteria</taxon>
        <taxon>Pseudomonadati</taxon>
        <taxon>Pseudomonadota</taxon>
        <taxon>Gammaproteobacteria</taxon>
        <taxon>Cardiobacteriales</taxon>
        <taxon>Ignatzschineriaceae</taxon>
        <taxon>Wohlfahrtiimonas</taxon>
    </lineage>
</organism>
<evidence type="ECO:0000256" key="1">
    <source>
        <dbReference type="ARBA" id="ARBA00022884"/>
    </source>
</evidence>
<dbReference type="NCBIfam" id="TIGR00253">
    <property type="entry name" value="RNA_bind_YhbY"/>
    <property type="match status" value="1"/>
</dbReference>
<reference evidence="5" key="1">
    <citation type="journal article" date="2019" name="Int. J. Syst. Evol. Microbiol.">
        <title>The Global Catalogue of Microorganisms (GCM) 10K type strain sequencing project: providing services to taxonomists for standard genome sequencing and annotation.</title>
        <authorList>
            <consortium name="The Broad Institute Genomics Platform"/>
            <consortium name="The Broad Institute Genome Sequencing Center for Infectious Disease"/>
            <person name="Wu L."/>
            <person name="Ma J."/>
        </authorList>
    </citation>
    <scope>NUCLEOTIDE SEQUENCE [LARGE SCALE GENOMIC DNA]</scope>
    <source>
        <strain evidence="5">JCM 18424</strain>
    </source>
</reference>
<evidence type="ECO:0000313" key="4">
    <source>
        <dbReference type="EMBL" id="GAA5101586.1"/>
    </source>
</evidence>
<dbReference type="PROSITE" id="PS51295">
    <property type="entry name" value="CRM"/>
    <property type="match status" value="1"/>
</dbReference>
<evidence type="ECO:0000313" key="5">
    <source>
        <dbReference type="Proteomes" id="UP001500631"/>
    </source>
</evidence>
<dbReference type="PANTHER" id="PTHR40065:SF3">
    <property type="entry name" value="RNA-BINDING PROTEIN YHBY"/>
    <property type="match status" value="1"/>
</dbReference>
<dbReference type="Proteomes" id="UP001500631">
    <property type="component" value="Unassembled WGS sequence"/>
</dbReference>
<dbReference type="InterPro" id="IPR051925">
    <property type="entry name" value="RNA-binding_domain"/>
</dbReference>
<dbReference type="Gene3D" id="3.30.110.60">
    <property type="entry name" value="YhbY-like"/>
    <property type="match status" value="1"/>
</dbReference>
<dbReference type="SMART" id="SM01103">
    <property type="entry name" value="CRS1_YhbY"/>
    <property type="match status" value="1"/>
</dbReference>
<name>A0ABP9MY31_9GAMM</name>
<dbReference type="InterPro" id="IPR001890">
    <property type="entry name" value="RNA-binding_CRM"/>
</dbReference>
<evidence type="ECO:0000256" key="2">
    <source>
        <dbReference type="PROSITE-ProRule" id="PRU00626"/>
    </source>
</evidence>
<dbReference type="EMBL" id="BAABKE010000005">
    <property type="protein sequence ID" value="GAA5101586.1"/>
    <property type="molecule type" value="Genomic_DNA"/>
</dbReference>
<dbReference type="InterPro" id="IPR017924">
    <property type="entry name" value="RNA-binding_YhbY"/>
</dbReference>
<feature type="domain" description="CRM" evidence="3">
    <location>
        <begin position="4"/>
        <end position="100"/>
    </location>
</feature>
<dbReference type="InterPro" id="IPR035920">
    <property type="entry name" value="YhbY-like_sf"/>
</dbReference>
<gene>
    <name evidence="4" type="primary">yhbY</name>
    <name evidence="4" type="ORF">GCM10023338_17890</name>
</gene>
<dbReference type="PANTHER" id="PTHR40065">
    <property type="entry name" value="RNA-BINDING PROTEIN YHBY"/>
    <property type="match status" value="1"/>
</dbReference>
<keyword evidence="5" id="KW-1185">Reference proteome</keyword>
<keyword evidence="1 2" id="KW-0694">RNA-binding</keyword>
<protein>
    <submittedName>
        <fullName evidence="4">Ribosome assembly RNA-binding protein YhbY</fullName>
    </submittedName>
</protein>
<accession>A0ABP9MY31</accession>
<proteinExistence type="predicted"/>
<evidence type="ECO:0000259" key="3">
    <source>
        <dbReference type="PROSITE" id="PS51295"/>
    </source>
</evidence>
<dbReference type="SUPFAM" id="SSF75471">
    <property type="entry name" value="YhbY-like"/>
    <property type="match status" value="1"/>
</dbReference>
<dbReference type="Pfam" id="PF01985">
    <property type="entry name" value="CRS1_YhbY"/>
    <property type="match status" value="1"/>
</dbReference>
<sequence>MTQMKLTKEHIHALKGLAHSMKPVLIMGEKGVTESFLAEAERAIEYHELIKIRIAGDDRETKKEIAAEISSALNANMIQHIGNVITLFKRNHEAPKIFFSNK</sequence>